<evidence type="ECO:0008006" key="3">
    <source>
        <dbReference type="Google" id="ProtNLM"/>
    </source>
</evidence>
<organism evidence="1 2">
    <name type="scientific">Actinoplanes sandaracinus</name>
    <dbReference type="NCBI Taxonomy" id="3045177"/>
    <lineage>
        <taxon>Bacteria</taxon>
        <taxon>Bacillati</taxon>
        <taxon>Actinomycetota</taxon>
        <taxon>Actinomycetes</taxon>
        <taxon>Micromonosporales</taxon>
        <taxon>Micromonosporaceae</taxon>
        <taxon>Actinoplanes</taxon>
    </lineage>
</organism>
<gene>
    <name evidence="1" type="ORF">QLQ12_37800</name>
</gene>
<sequence length="430" mass="47540">MPRTEVTLMTPRPPMNTALKAARQHAGYASQQAFASALTEAALRIGLNQTEVSVRQVRRWESAKPPWPRADHQRLLVHVLHLPIDQLGFTPPWQDQGVAPAQEAAPRHLPDQAAALPLPQAATPVQPPTIGADFATITIAHRRMYWSVQPTQLHPTVVEHTRLGLQLLAETSGVARRLLATSLAESLLLAGRIEFFDLRLPDEAGNTLIRALQAAGEADDPLLGAAVLAHAAFVPGWEGRRSEAQERLRAARAYARRGPASAEFLAWLDAVEAECDTLCRHPKDALHAIDRAERILANGANHMSPEWFTWFSAARLAAFKGNTQLKAGRYSQARKTLTTALAGLTSDEGKQKTVLLGDLAAVEVAEEKPREACMRIHEALDQLAVTWYATGMERIRAVRNSLQPWADTDYVRRVDDRLYSWQTTLTALRR</sequence>
<dbReference type="RefSeq" id="WP_282765726.1">
    <property type="nucleotide sequence ID" value="NZ_JASCTH010000032.1"/>
</dbReference>
<dbReference type="EMBL" id="JASCTH010000032">
    <property type="protein sequence ID" value="MDI6104361.1"/>
    <property type="molecule type" value="Genomic_DNA"/>
</dbReference>
<proteinExistence type="predicted"/>
<dbReference type="Proteomes" id="UP001241758">
    <property type="component" value="Unassembled WGS sequence"/>
</dbReference>
<name>A0ABT6WXM9_9ACTN</name>
<evidence type="ECO:0000313" key="1">
    <source>
        <dbReference type="EMBL" id="MDI6104361.1"/>
    </source>
</evidence>
<comment type="caution">
    <text evidence="1">The sequence shown here is derived from an EMBL/GenBank/DDBJ whole genome shotgun (WGS) entry which is preliminary data.</text>
</comment>
<protein>
    <recommendedName>
        <fullName evidence="3">Transcriptional regulator</fullName>
    </recommendedName>
</protein>
<reference evidence="1 2" key="1">
    <citation type="submission" date="2023-05" db="EMBL/GenBank/DDBJ databases">
        <title>Actinoplanes sp. NEAU-A12 genome sequencing.</title>
        <authorList>
            <person name="Wang Z.-S."/>
        </authorList>
    </citation>
    <scope>NUCLEOTIDE SEQUENCE [LARGE SCALE GENOMIC DNA]</scope>
    <source>
        <strain evidence="1 2">NEAU-A12</strain>
    </source>
</reference>
<evidence type="ECO:0000313" key="2">
    <source>
        <dbReference type="Proteomes" id="UP001241758"/>
    </source>
</evidence>
<keyword evidence="2" id="KW-1185">Reference proteome</keyword>
<accession>A0ABT6WXM9</accession>